<name>A0ABU7PF68_9ACTN</name>
<dbReference type="Proteomes" id="UP001344658">
    <property type="component" value="Unassembled WGS sequence"/>
</dbReference>
<dbReference type="EMBL" id="JAZEWV010000018">
    <property type="protein sequence ID" value="MEE4544460.1"/>
    <property type="molecule type" value="Genomic_DNA"/>
</dbReference>
<dbReference type="RefSeq" id="WP_330797461.1">
    <property type="nucleotide sequence ID" value="NZ_JAZEWV010000018.1"/>
</dbReference>
<keyword evidence="2" id="KW-0472">Membrane</keyword>
<keyword evidence="4" id="KW-1185">Reference proteome</keyword>
<evidence type="ECO:0000256" key="2">
    <source>
        <dbReference type="SAM" id="Phobius"/>
    </source>
</evidence>
<sequence>MNTGNRSEPGGTSAFEEELVAAMGEFADRERPPAFDPRSMVRARSRGSRRLAAGVVTLAAAATAAVLLLTAGGGGQPGPAPVPPATGAAVSPSPTAVDGSLPPPGAGSVDQDTALLRLFTAAAMSRSQDTTRRVDLPEVMSLFADAHSYQQVWGTDGSGVTCGTRPDGVVVDSPDDVLLYRGTSSLHRRVAVAFDDSGRITGVTCGVPYAHGGDPAVAARYGAMVGAGHAPVDCGRPRPRLWLAHAPASGTVVHGWTLALDGGAPFTVGVDGAGKVTVHCTA</sequence>
<gene>
    <name evidence="3" type="ORF">V2S66_21080</name>
</gene>
<keyword evidence="2" id="KW-0812">Transmembrane</keyword>
<protein>
    <submittedName>
        <fullName evidence="3">Uncharacterized protein</fullName>
    </submittedName>
</protein>
<evidence type="ECO:0000313" key="4">
    <source>
        <dbReference type="Proteomes" id="UP001344658"/>
    </source>
</evidence>
<proteinExistence type="predicted"/>
<comment type="caution">
    <text evidence="3">The sequence shown here is derived from an EMBL/GenBank/DDBJ whole genome shotgun (WGS) entry which is preliminary data.</text>
</comment>
<feature type="compositionally biased region" description="Low complexity" evidence="1">
    <location>
        <begin position="85"/>
        <end position="96"/>
    </location>
</feature>
<evidence type="ECO:0000256" key="1">
    <source>
        <dbReference type="SAM" id="MobiDB-lite"/>
    </source>
</evidence>
<keyword evidence="2" id="KW-1133">Transmembrane helix</keyword>
<feature type="transmembrane region" description="Helical" evidence="2">
    <location>
        <begin position="51"/>
        <end position="71"/>
    </location>
</feature>
<accession>A0ABU7PF68</accession>
<evidence type="ECO:0000313" key="3">
    <source>
        <dbReference type="EMBL" id="MEE4544460.1"/>
    </source>
</evidence>
<organism evidence="3 4">
    <name type="scientific">Actinacidiphila polyblastidii</name>
    <dbReference type="NCBI Taxonomy" id="3110430"/>
    <lineage>
        <taxon>Bacteria</taxon>
        <taxon>Bacillati</taxon>
        <taxon>Actinomycetota</taxon>
        <taxon>Actinomycetes</taxon>
        <taxon>Kitasatosporales</taxon>
        <taxon>Streptomycetaceae</taxon>
        <taxon>Actinacidiphila</taxon>
    </lineage>
</organism>
<reference evidence="3 4" key="1">
    <citation type="submission" date="2023-12" db="EMBL/GenBank/DDBJ databases">
        <title>Streptomyces sp. V4-01.</title>
        <authorList>
            <person name="Somphong A."/>
            <person name="Phongsopitanun W."/>
        </authorList>
    </citation>
    <scope>NUCLEOTIDE SEQUENCE [LARGE SCALE GENOMIC DNA]</scope>
    <source>
        <strain evidence="3 4">V4-01</strain>
    </source>
</reference>
<feature type="region of interest" description="Disordered" evidence="1">
    <location>
        <begin position="78"/>
        <end position="98"/>
    </location>
</feature>